<dbReference type="SMART" id="SM00327">
    <property type="entry name" value="VWA"/>
    <property type="match status" value="1"/>
</dbReference>
<evidence type="ECO:0000313" key="4">
    <source>
        <dbReference type="Proteomes" id="UP000572377"/>
    </source>
</evidence>
<accession>A0A849KYL9</accession>
<dbReference type="EMBL" id="JABFBC010000001">
    <property type="protein sequence ID" value="NNU79336.1"/>
    <property type="molecule type" value="Genomic_DNA"/>
</dbReference>
<dbReference type="Proteomes" id="UP000572377">
    <property type="component" value="Unassembled WGS sequence"/>
</dbReference>
<evidence type="ECO:0000313" key="3">
    <source>
        <dbReference type="EMBL" id="NNU79336.1"/>
    </source>
</evidence>
<organism evidence="3 4">
    <name type="scientific">Halovulum dunhuangense</name>
    <dbReference type="NCBI Taxonomy" id="1505036"/>
    <lineage>
        <taxon>Bacteria</taxon>
        <taxon>Pseudomonadati</taxon>
        <taxon>Pseudomonadota</taxon>
        <taxon>Alphaproteobacteria</taxon>
        <taxon>Rhodobacterales</taxon>
        <taxon>Paracoccaceae</taxon>
        <taxon>Halovulum</taxon>
    </lineage>
</organism>
<dbReference type="SUPFAM" id="SSF53300">
    <property type="entry name" value="vWA-like"/>
    <property type="match status" value="1"/>
</dbReference>
<dbReference type="InterPro" id="IPR036465">
    <property type="entry name" value="vWFA_dom_sf"/>
</dbReference>
<dbReference type="InterPro" id="IPR041628">
    <property type="entry name" value="ChlI/MoxR_AAA_lid"/>
</dbReference>
<reference evidence="3 4" key="1">
    <citation type="submission" date="2020-05" db="EMBL/GenBank/DDBJ databases">
        <title>Gimesia benthica sp. nov., a novel planctomycete isolated from a deep-sea water sample of the Northwest Indian Ocean.</title>
        <authorList>
            <person name="Wang J."/>
            <person name="Ruan C."/>
            <person name="Song L."/>
            <person name="Zhu Y."/>
            <person name="Li A."/>
            <person name="Zheng X."/>
            <person name="Wang L."/>
            <person name="Lu Z."/>
            <person name="Huang Y."/>
            <person name="Du W."/>
            <person name="Zhou Y."/>
            <person name="Huang L."/>
            <person name="Dai X."/>
        </authorList>
    </citation>
    <scope>NUCLEOTIDE SEQUENCE [LARGE SCALE GENOMIC DNA]</scope>
    <source>
        <strain evidence="3 4">YYQ-30</strain>
    </source>
</reference>
<dbReference type="Pfam" id="PF13519">
    <property type="entry name" value="VWA_2"/>
    <property type="match status" value="1"/>
</dbReference>
<feature type="region of interest" description="Disordered" evidence="1">
    <location>
        <begin position="303"/>
        <end position="338"/>
    </location>
</feature>
<feature type="domain" description="VWFA" evidence="2">
    <location>
        <begin position="385"/>
        <end position="565"/>
    </location>
</feature>
<dbReference type="Gene3D" id="1.10.8.80">
    <property type="entry name" value="Magnesium chelatase subunit I, C-Terminal domain"/>
    <property type="match status" value="1"/>
</dbReference>
<dbReference type="PANTHER" id="PTHR43473:SF2">
    <property type="entry name" value="MAGNESIUM-CHELATASE SUBUNIT CHLD, CHLOROPLASTIC"/>
    <property type="match status" value="1"/>
</dbReference>
<dbReference type="PANTHER" id="PTHR43473">
    <property type="entry name" value="MAGNESIUM-CHELATASE SUBUNIT CHLD, CHLOROPLASTIC"/>
    <property type="match status" value="1"/>
</dbReference>
<dbReference type="Pfam" id="PF17863">
    <property type="entry name" value="AAA_lid_2"/>
    <property type="match status" value="1"/>
</dbReference>
<sequence>MTDTPAIPPADWAAALLAVDPGLGGILLRARACLAREAWIAAALALSGHASRRLPVDAGEDRIFGGLDLAATLAAGRPVHAAGLLADMGRGTLVVPMAERMTVGLAARLGQAMDAGARFALVALDEGEEDQVPPAIADRLAFAVALAPSPLRDRAVPLSGFDAAECALARDALARVQVPDDLSEALTGAAAAFGIGSLRAPLLALRCARAAAALRGKAEAGVAEAELAAALVLAPRARRLPEAETEEPPAETPPPPEPSQQDQDESEGRSQPLEIPEELLLEAVKAAIPPDLLSRLAAAGALSRGSNAQGAGAGDDQRSKTRGRPAGTRRGDPRSGGRLDLVATLRAAAPWQPLRRGMAGTAPGRVIVTPDDFRIRQFNEKREKVVIFAVDASGSAAMTRLAETKGAIELMLAEAYVRREQVALIAFRGETAELLLPPTRSLVQAKRRLSALPGGGGTPLAAGIEAAALLADRLRRRGQMPHVALLTDGRANIARDGTPGRETARNDALAAARMLRAAGTPALLLDTSPRPQDAAKALAAAMGALYLPMPRADARTLDATLRAALTPVPGAA</sequence>
<evidence type="ECO:0000256" key="1">
    <source>
        <dbReference type="SAM" id="MobiDB-lite"/>
    </source>
</evidence>
<dbReference type="Gene3D" id="3.40.50.300">
    <property type="entry name" value="P-loop containing nucleotide triphosphate hydrolases"/>
    <property type="match status" value="1"/>
</dbReference>
<dbReference type="SUPFAM" id="SSF52540">
    <property type="entry name" value="P-loop containing nucleoside triphosphate hydrolases"/>
    <property type="match status" value="1"/>
</dbReference>
<dbReference type="PROSITE" id="PS50234">
    <property type="entry name" value="VWFA"/>
    <property type="match status" value="1"/>
</dbReference>
<proteinExistence type="predicted"/>
<evidence type="ECO:0000259" key="2">
    <source>
        <dbReference type="PROSITE" id="PS50234"/>
    </source>
</evidence>
<dbReference type="RefSeq" id="WP_171322215.1">
    <property type="nucleotide sequence ID" value="NZ_JABFBC010000001.1"/>
</dbReference>
<dbReference type="InterPro" id="IPR002035">
    <property type="entry name" value="VWF_A"/>
</dbReference>
<dbReference type="Gene3D" id="3.40.50.410">
    <property type="entry name" value="von Willebrand factor, type A domain"/>
    <property type="match status" value="1"/>
</dbReference>
<dbReference type="AlphaFoldDB" id="A0A849KYL9"/>
<dbReference type="InterPro" id="IPR027417">
    <property type="entry name" value="P-loop_NTPase"/>
</dbReference>
<feature type="region of interest" description="Disordered" evidence="1">
    <location>
        <begin position="240"/>
        <end position="271"/>
    </location>
</feature>
<dbReference type="NCBIfam" id="NF009943">
    <property type="entry name" value="PRK13406.1"/>
    <property type="match status" value="1"/>
</dbReference>
<name>A0A849KYL9_9RHOB</name>
<gene>
    <name evidence="3" type="ORF">HMH01_02690</name>
</gene>
<protein>
    <submittedName>
        <fullName evidence="3">Magnesium chelatase subunit D</fullName>
    </submittedName>
</protein>
<comment type="caution">
    <text evidence="3">The sequence shown here is derived from an EMBL/GenBank/DDBJ whole genome shotgun (WGS) entry which is preliminary data.</text>
</comment>
<keyword evidence="4" id="KW-1185">Reference proteome</keyword>